<feature type="domain" description="Trs120/TRAPPC9 N-terminal" evidence="2">
    <location>
        <begin position="71"/>
        <end position="323"/>
    </location>
</feature>
<evidence type="ECO:0000259" key="2">
    <source>
        <dbReference type="Pfam" id="PF08626"/>
    </source>
</evidence>
<dbReference type="AlphaFoldDB" id="A0ABD3XPY0"/>
<dbReference type="EMBL" id="JBJQND010000001">
    <property type="protein sequence ID" value="KAL3887656.1"/>
    <property type="molecule type" value="Genomic_DNA"/>
</dbReference>
<name>A0ABD3XPY0_SINWO</name>
<sequence>MNIIDYHQTAEDHQSLLILVHQIGTQISTKEFHATWERIQRSQCINVPGQRRTVWVRYKRYYPLDCNEWGEFQAHRKALGLISVGKCSTQTQFESLFETYKKDKEEYASTLYNSRLIVLGMNADGSPLSDSESEIFRKSSIVQDNENATHLANDNMSIVQDIVDLEGNVVLEENEIKETVIRPHSNSFSKESTGSEVIFFPAISKSADMDEKLKEFITSIFFVLDGKRLDRSFERADKMQLLCAPFEKKDYIGVDTDAKSYKKKCQGRLRKHLADFCLQAGLPGEAMLHYNTALDILKPVNDWLWMGACYEGLCAASVIVTYPRSQGPSLRRNQSFSVRSTSAVDTKVRTGSIKHSYANGLQDLPESVVRTSLEQDDIIEKYKEALMYYSKVRNSVVV</sequence>
<proteinExistence type="inferred from homology"/>
<dbReference type="Pfam" id="PF08626">
    <property type="entry name" value="TRAPPC9-Trs120"/>
    <property type="match status" value="1"/>
</dbReference>
<dbReference type="PANTHER" id="PTHR21512:SF5">
    <property type="entry name" value="TRAFFICKING PROTEIN PARTICLE COMPLEX SUBUNIT 9"/>
    <property type="match status" value="1"/>
</dbReference>
<protein>
    <recommendedName>
        <fullName evidence="2">Trs120/TRAPPC9 N-terminal domain-containing protein</fullName>
    </recommendedName>
</protein>
<dbReference type="InterPro" id="IPR058563">
    <property type="entry name" value="Trs120_TRAPPC9_N"/>
</dbReference>
<dbReference type="Proteomes" id="UP001634394">
    <property type="component" value="Unassembled WGS sequence"/>
</dbReference>
<comment type="similarity">
    <text evidence="1">Belongs to the NIBP family.</text>
</comment>
<evidence type="ECO:0000313" key="4">
    <source>
        <dbReference type="Proteomes" id="UP001634394"/>
    </source>
</evidence>
<dbReference type="EMBL" id="JBJQND010000001">
    <property type="protein sequence ID" value="KAL3887657.1"/>
    <property type="molecule type" value="Genomic_DNA"/>
</dbReference>
<reference evidence="3 4" key="1">
    <citation type="submission" date="2024-11" db="EMBL/GenBank/DDBJ databases">
        <title>Chromosome-level genome assembly of the freshwater bivalve Anodonta woodiana.</title>
        <authorList>
            <person name="Chen X."/>
        </authorList>
    </citation>
    <scope>NUCLEOTIDE SEQUENCE [LARGE SCALE GENOMIC DNA]</scope>
    <source>
        <strain evidence="3">MN2024</strain>
        <tissue evidence="3">Gills</tissue>
    </source>
</reference>
<gene>
    <name evidence="3" type="ORF">ACJMK2_000052</name>
</gene>
<dbReference type="PANTHER" id="PTHR21512">
    <property type="entry name" value="TRAFFICKING PROTEIN PARTICLE COMPLEX SUBUNIT 9"/>
    <property type="match status" value="1"/>
</dbReference>
<dbReference type="InterPro" id="IPR013935">
    <property type="entry name" value="Trs120_TRAPPC9"/>
</dbReference>
<keyword evidence="4" id="KW-1185">Reference proteome</keyword>
<evidence type="ECO:0000313" key="3">
    <source>
        <dbReference type="EMBL" id="KAL3887656.1"/>
    </source>
</evidence>
<organism evidence="3 4">
    <name type="scientific">Sinanodonta woodiana</name>
    <name type="common">Chinese pond mussel</name>
    <name type="synonym">Anodonta woodiana</name>
    <dbReference type="NCBI Taxonomy" id="1069815"/>
    <lineage>
        <taxon>Eukaryota</taxon>
        <taxon>Metazoa</taxon>
        <taxon>Spiralia</taxon>
        <taxon>Lophotrochozoa</taxon>
        <taxon>Mollusca</taxon>
        <taxon>Bivalvia</taxon>
        <taxon>Autobranchia</taxon>
        <taxon>Heteroconchia</taxon>
        <taxon>Palaeoheterodonta</taxon>
        <taxon>Unionida</taxon>
        <taxon>Unionoidea</taxon>
        <taxon>Unionidae</taxon>
        <taxon>Unioninae</taxon>
        <taxon>Sinanodonta</taxon>
    </lineage>
</organism>
<comment type="caution">
    <text evidence="3">The sequence shown here is derived from an EMBL/GenBank/DDBJ whole genome shotgun (WGS) entry which is preliminary data.</text>
</comment>
<dbReference type="GO" id="GO:0005794">
    <property type="term" value="C:Golgi apparatus"/>
    <property type="evidence" value="ECO:0007669"/>
    <property type="project" value="UniProtKB-SubCell"/>
</dbReference>
<evidence type="ECO:0000256" key="1">
    <source>
        <dbReference type="ARBA" id="ARBA00008459"/>
    </source>
</evidence>
<accession>A0ABD3XPY0</accession>